<feature type="region of interest" description="Disordered" evidence="1">
    <location>
        <begin position="595"/>
        <end position="643"/>
    </location>
</feature>
<feature type="transmembrane region" description="Helical" evidence="2">
    <location>
        <begin position="190"/>
        <end position="210"/>
    </location>
</feature>
<reference evidence="4 5" key="1">
    <citation type="submission" date="2017-10" db="EMBL/GenBank/DDBJ databases">
        <title>Sequencing the genomes of 1000 actinobacteria strains.</title>
        <authorList>
            <person name="Klenk H.-P."/>
        </authorList>
    </citation>
    <scope>NUCLEOTIDE SEQUENCE [LARGE SCALE GENOMIC DNA]</scope>
    <source>
        <strain evidence="4 5">DSM 21798</strain>
    </source>
</reference>
<proteinExistence type="predicted"/>
<feature type="transmembrane region" description="Helical" evidence="2">
    <location>
        <begin position="162"/>
        <end position="183"/>
    </location>
</feature>
<accession>A0A2A9E1U1</accession>
<dbReference type="RefSeq" id="WP_098409078.1">
    <property type="nucleotide sequence ID" value="NZ_PDJE01000001.1"/>
</dbReference>
<evidence type="ECO:0000259" key="3">
    <source>
        <dbReference type="SMART" id="SM00460"/>
    </source>
</evidence>
<feature type="region of interest" description="Disordered" evidence="1">
    <location>
        <begin position="1"/>
        <end position="23"/>
    </location>
</feature>
<dbReference type="Pfam" id="PF01841">
    <property type="entry name" value="Transglut_core"/>
    <property type="match status" value="1"/>
</dbReference>
<evidence type="ECO:0000256" key="2">
    <source>
        <dbReference type="SAM" id="Phobius"/>
    </source>
</evidence>
<gene>
    <name evidence="4" type="ORF">ATJ78_3143</name>
</gene>
<dbReference type="SUPFAM" id="SSF54001">
    <property type="entry name" value="Cysteine proteinases"/>
    <property type="match status" value="1"/>
</dbReference>
<keyword evidence="2" id="KW-0812">Transmembrane</keyword>
<evidence type="ECO:0000313" key="4">
    <source>
        <dbReference type="EMBL" id="PFG32159.1"/>
    </source>
</evidence>
<sequence length="811" mass="87764">MSERRAARKAQQQDAGTQKRRLSGVFARTPRENRAALAPGTVTTQTWVDVAVVAGLVVIGLLGWMPVFDGLTHLSASLGGLAVGLGVAWGSHRLRLNAVTTVLALFVAYFLFGSALALPGDALWFVLPTLDTVRDLAVGAVFGWTDVVTLAAPVGAPPHLAVLPYVFACVLGVVAGVLLFRWLPKRYRTLWRCGLVLLVPLAAFALPVVLGTREPFFAPLRGLAVAVIALIWLGWRRPEGKNISLSEKSGLRRARVVGTAAVALASIVIGGLAASLLHPAPESRLVVRDEVQPPFDPELFPSPLSGYRIYTKTLNETDLFTVTGMIPGDRLRLAVMDTYDGHLWNVAGPELATEGSGLYELSGSTLPTAPLADIVDRRGISIDVLGYSGPWLPTMGVPQRIDLDGIDRERSAGFRYNASTSSAVLIDGVTSGIEYSMRSGIQAVPGDEELSDTPVAPVGMPPVEKVPDVVVAKAKEYAGAAETPIDQLRAIESALVTNGYLSHGREEDAASSRAGHGADRMEELFTRSQLIGDEEQYASAMALMARSFGYPARVVMGFAPKSIIEGSPTTVTGDDVTAWVEVPFEGVGWIPFFPTPDETEIPQDQNPKPQSEPQPQVRQPPRSEKRPDDLLTESEIDDKKDEDDEDAFALPGWAVAALSTLGGLLLLYLVPLLIIALVKRRRVKRRRRAESAHARASGAWDEFLDRHAELGYDVPVRTRSGVIESLAVQRETDAAGTATLESLAFDADAAVFGAHDAPDSTVDDLWSQSDEQSRLAARAVGWWRRQVSRFRVSRARRAPKRSKASRRNDER</sequence>
<protein>
    <submittedName>
        <fullName evidence="4">Transglutaminase superfamily protein</fullName>
    </submittedName>
</protein>
<dbReference type="EMBL" id="PDJE01000001">
    <property type="protein sequence ID" value="PFG32159.1"/>
    <property type="molecule type" value="Genomic_DNA"/>
</dbReference>
<feature type="transmembrane region" description="Helical" evidence="2">
    <location>
        <begin position="216"/>
        <end position="235"/>
    </location>
</feature>
<keyword evidence="5" id="KW-1185">Reference proteome</keyword>
<dbReference type="InterPro" id="IPR002931">
    <property type="entry name" value="Transglutaminase-like"/>
</dbReference>
<dbReference type="SMART" id="SM00460">
    <property type="entry name" value="TGc"/>
    <property type="match status" value="1"/>
</dbReference>
<dbReference type="InterPro" id="IPR021878">
    <property type="entry name" value="TgpA_N"/>
</dbReference>
<keyword evidence="2" id="KW-1133">Transmembrane helix</keyword>
<feature type="transmembrane region" description="Helical" evidence="2">
    <location>
        <begin position="256"/>
        <end position="277"/>
    </location>
</feature>
<feature type="domain" description="Transglutaminase-like" evidence="3">
    <location>
        <begin position="526"/>
        <end position="596"/>
    </location>
</feature>
<feature type="transmembrane region" description="Helical" evidence="2">
    <location>
        <begin position="102"/>
        <end position="127"/>
    </location>
</feature>
<organism evidence="4 5">
    <name type="scientific">Paramicrobacterium agarici</name>
    <dbReference type="NCBI Taxonomy" id="630514"/>
    <lineage>
        <taxon>Bacteria</taxon>
        <taxon>Bacillati</taxon>
        <taxon>Actinomycetota</taxon>
        <taxon>Actinomycetes</taxon>
        <taxon>Micrococcales</taxon>
        <taxon>Microbacteriaceae</taxon>
        <taxon>Paramicrobacterium</taxon>
    </lineage>
</organism>
<feature type="transmembrane region" description="Helical" evidence="2">
    <location>
        <begin position="71"/>
        <end position="90"/>
    </location>
</feature>
<name>A0A2A9E1U1_9MICO</name>
<feature type="transmembrane region" description="Helical" evidence="2">
    <location>
        <begin position="653"/>
        <end position="678"/>
    </location>
</feature>
<keyword evidence="2" id="KW-0472">Membrane</keyword>
<dbReference type="Gene3D" id="3.10.620.30">
    <property type="match status" value="1"/>
</dbReference>
<feature type="compositionally biased region" description="Acidic residues" evidence="1">
    <location>
        <begin position="630"/>
        <end position="643"/>
    </location>
</feature>
<dbReference type="InterPro" id="IPR038765">
    <property type="entry name" value="Papain-like_cys_pep_sf"/>
</dbReference>
<dbReference type="Pfam" id="PF11992">
    <property type="entry name" value="TgpA_N"/>
    <property type="match status" value="1"/>
</dbReference>
<feature type="transmembrane region" description="Helical" evidence="2">
    <location>
        <begin position="47"/>
        <end position="65"/>
    </location>
</feature>
<evidence type="ECO:0000256" key="1">
    <source>
        <dbReference type="SAM" id="MobiDB-lite"/>
    </source>
</evidence>
<comment type="caution">
    <text evidence="4">The sequence shown here is derived from an EMBL/GenBank/DDBJ whole genome shotgun (WGS) entry which is preliminary data.</text>
</comment>
<dbReference type="InterPro" id="IPR052901">
    <property type="entry name" value="Bact_TGase-like"/>
</dbReference>
<dbReference type="Proteomes" id="UP000221369">
    <property type="component" value="Unassembled WGS sequence"/>
</dbReference>
<dbReference type="PANTHER" id="PTHR42736:SF1">
    <property type="entry name" value="PROTEIN-GLUTAMINE GAMMA-GLUTAMYLTRANSFERASE"/>
    <property type="match status" value="1"/>
</dbReference>
<dbReference type="PANTHER" id="PTHR42736">
    <property type="entry name" value="PROTEIN-GLUTAMINE GAMMA-GLUTAMYLTRANSFERASE"/>
    <property type="match status" value="1"/>
</dbReference>
<feature type="compositionally biased region" description="Polar residues" evidence="1">
    <location>
        <begin position="602"/>
        <end position="617"/>
    </location>
</feature>
<evidence type="ECO:0000313" key="5">
    <source>
        <dbReference type="Proteomes" id="UP000221369"/>
    </source>
</evidence>
<dbReference type="AlphaFoldDB" id="A0A2A9E1U1"/>